<comment type="function">
    <text evidence="4 5">Required for flagellar hook formation. May act as a scaffolding protein.</text>
</comment>
<dbReference type="Gene3D" id="2.30.30.910">
    <property type="match status" value="1"/>
</dbReference>
<dbReference type="Proteomes" id="UP000033202">
    <property type="component" value="Unassembled WGS sequence"/>
</dbReference>
<dbReference type="Pfam" id="PF13861">
    <property type="entry name" value="FLgD_tudor"/>
    <property type="match status" value="1"/>
</dbReference>
<protein>
    <recommendedName>
        <fullName evidence="2 5">Basal-body rod modification protein FlgD</fullName>
    </recommendedName>
</protein>
<keyword evidence="9" id="KW-1185">Reference proteome</keyword>
<evidence type="ECO:0000256" key="4">
    <source>
        <dbReference type="ARBA" id="ARBA00024746"/>
    </source>
</evidence>
<comment type="caution">
    <text evidence="8">The sequence shown here is derived from an EMBL/GenBank/DDBJ whole genome shotgun (WGS) entry which is preliminary data.</text>
</comment>
<comment type="similarity">
    <text evidence="1 5">Belongs to the FlgD family.</text>
</comment>
<dbReference type="EMBL" id="BBWU01000039">
    <property type="protein sequence ID" value="GAO39786.1"/>
    <property type="molecule type" value="Genomic_DNA"/>
</dbReference>
<dbReference type="AlphaFoldDB" id="A0A0E9MQQ7"/>
<sequence>MTDAVSSSFDDTLTKLGISRTGVAGTPQVQAAGQANALGQDSFLKLLTEQMKNQDPFDPVKNEDMVAQMATFSNVAGISEMNKTLKDVASRLDGSNAAQAISYVGKTVLVEGDTAFPNTDGSMNAVLPLSTPADDVQVQISDSAGNLLRTMNYGAQGAGDLAVNWDGKTDSGGAAPAGPYKITASLLQNGTRVASPINVWAPVTSVSLGSDGGAPTLNLAGLGPKPLSAVRQVG</sequence>
<dbReference type="RefSeq" id="WP_046348592.1">
    <property type="nucleotide sequence ID" value="NZ_BBWU01000039.1"/>
</dbReference>
<accession>A0A0E9MQQ7</accession>
<proteinExistence type="inferred from homology"/>
<name>A0A0E9MQQ7_9SPHN</name>
<dbReference type="Pfam" id="PF03963">
    <property type="entry name" value="FlgD"/>
    <property type="match status" value="1"/>
</dbReference>
<keyword evidence="8" id="KW-0969">Cilium</keyword>
<dbReference type="InterPro" id="IPR005648">
    <property type="entry name" value="FlgD"/>
</dbReference>
<evidence type="ECO:0000313" key="9">
    <source>
        <dbReference type="Proteomes" id="UP000033202"/>
    </source>
</evidence>
<keyword evidence="8" id="KW-0282">Flagellum</keyword>
<evidence type="ECO:0000259" key="6">
    <source>
        <dbReference type="Pfam" id="PF13860"/>
    </source>
</evidence>
<dbReference type="Gene3D" id="2.60.40.4070">
    <property type="match status" value="1"/>
</dbReference>
<gene>
    <name evidence="8" type="primary">flgD</name>
    <name evidence="8" type="ORF">SCH01S_39_00710</name>
</gene>
<feature type="domain" description="FlgD/Vpr Ig-like" evidence="6">
    <location>
        <begin position="119"/>
        <end position="186"/>
    </location>
</feature>
<dbReference type="InterPro" id="IPR025965">
    <property type="entry name" value="FlgD/Vpr_Ig-like"/>
</dbReference>
<dbReference type="OrthoDB" id="9785233at2"/>
<dbReference type="InterPro" id="IPR025963">
    <property type="entry name" value="FLgD_Tudor"/>
</dbReference>
<evidence type="ECO:0000313" key="8">
    <source>
        <dbReference type="EMBL" id="GAO39786.1"/>
    </source>
</evidence>
<evidence type="ECO:0000256" key="1">
    <source>
        <dbReference type="ARBA" id="ARBA00010577"/>
    </source>
</evidence>
<evidence type="ECO:0000256" key="3">
    <source>
        <dbReference type="ARBA" id="ARBA00022795"/>
    </source>
</evidence>
<evidence type="ECO:0000256" key="5">
    <source>
        <dbReference type="RuleBase" id="RU362076"/>
    </source>
</evidence>
<evidence type="ECO:0000256" key="2">
    <source>
        <dbReference type="ARBA" id="ARBA00016013"/>
    </source>
</evidence>
<dbReference type="Pfam" id="PF13860">
    <property type="entry name" value="FlgD_ig"/>
    <property type="match status" value="1"/>
</dbReference>
<dbReference type="GO" id="GO:0044781">
    <property type="term" value="P:bacterial-type flagellum organization"/>
    <property type="evidence" value="ECO:0007669"/>
    <property type="project" value="UniProtKB-UniRule"/>
</dbReference>
<organism evidence="8 9">
    <name type="scientific">Sphingomonas changbaiensis NBRC 104936</name>
    <dbReference type="NCBI Taxonomy" id="1219043"/>
    <lineage>
        <taxon>Bacteria</taxon>
        <taxon>Pseudomonadati</taxon>
        <taxon>Pseudomonadota</taxon>
        <taxon>Alphaproteobacteria</taxon>
        <taxon>Sphingomonadales</taxon>
        <taxon>Sphingomonadaceae</taxon>
        <taxon>Sphingomonas</taxon>
    </lineage>
</organism>
<keyword evidence="8" id="KW-0966">Cell projection</keyword>
<feature type="domain" description="FlgD Tudor-like" evidence="7">
    <location>
        <begin position="95"/>
        <end position="231"/>
    </location>
</feature>
<reference evidence="8 9" key="1">
    <citation type="submission" date="2015-04" db="EMBL/GenBank/DDBJ databases">
        <title>Whole genome shotgun sequence of Sphingomonas changbaiensis NBRC 104936.</title>
        <authorList>
            <person name="Katano-Makiyama Y."/>
            <person name="Hosoyama A."/>
            <person name="Hashimoto M."/>
            <person name="Noguchi M."/>
            <person name="Tsuchikane K."/>
            <person name="Ohji S."/>
            <person name="Yamazoe A."/>
            <person name="Ichikawa N."/>
            <person name="Kimura A."/>
            <person name="Fujita N."/>
        </authorList>
    </citation>
    <scope>NUCLEOTIDE SEQUENCE [LARGE SCALE GENOMIC DNA]</scope>
    <source>
        <strain evidence="8 9">NBRC 104936</strain>
    </source>
</reference>
<keyword evidence="3 5" id="KW-1005">Bacterial flagellum biogenesis</keyword>
<evidence type="ECO:0000259" key="7">
    <source>
        <dbReference type="Pfam" id="PF13861"/>
    </source>
</evidence>
<dbReference type="STRING" id="1219043.SCH01S_39_00710"/>